<reference evidence="2 3" key="2">
    <citation type="journal article" date="2017" name="Genome Biol.">
        <title>New reference genome sequences of hot pepper reveal the massive evolution of plant disease-resistance genes by retroduplication.</title>
        <authorList>
            <person name="Kim S."/>
            <person name="Park J."/>
            <person name="Yeom S.I."/>
            <person name="Kim Y.M."/>
            <person name="Seo E."/>
            <person name="Kim K.T."/>
            <person name="Kim M.S."/>
            <person name="Lee J.M."/>
            <person name="Cheong K."/>
            <person name="Shin H.S."/>
            <person name="Kim S.B."/>
            <person name="Han K."/>
            <person name="Lee J."/>
            <person name="Park M."/>
            <person name="Lee H.A."/>
            <person name="Lee H.Y."/>
            <person name="Lee Y."/>
            <person name="Oh S."/>
            <person name="Lee J.H."/>
            <person name="Choi E."/>
            <person name="Choi E."/>
            <person name="Lee S.E."/>
            <person name="Jeon J."/>
            <person name="Kim H."/>
            <person name="Choi G."/>
            <person name="Song H."/>
            <person name="Lee J."/>
            <person name="Lee S.C."/>
            <person name="Kwon J.K."/>
            <person name="Lee H.Y."/>
            <person name="Koo N."/>
            <person name="Hong Y."/>
            <person name="Kim R.W."/>
            <person name="Kang W.H."/>
            <person name="Huh J.H."/>
            <person name="Kang B.C."/>
            <person name="Yang T.J."/>
            <person name="Lee Y.H."/>
            <person name="Bennetzen J.L."/>
            <person name="Choi D."/>
        </authorList>
    </citation>
    <scope>NUCLEOTIDE SEQUENCE [LARGE SCALE GENOMIC DNA]</scope>
    <source>
        <strain evidence="3">cv. CM334</strain>
    </source>
</reference>
<dbReference type="Gene3D" id="2.60.200.40">
    <property type="match status" value="1"/>
</dbReference>
<name>A0A2G2Y8Y4_CAPAN</name>
<dbReference type="GO" id="GO:0016020">
    <property type="term" value="C:membrane"/>
    <property type="evidence" value="ECO:0000318"/>
    <property type="project" value="GO_Central"/>
</dbReference>
<dbReference type="Gramene" id="PHT66011">
    <property type="protein sequence ID" value="PHT66011"/>
    <property type="gene ID" value="T459_30436"/>
</dbReference>
<reference evidence="2 3" key="1">
    <citation type="journal article" date="2014" name="Nat. Genet.">
        <title>Genome sequence of the hot pepper provides insights into the evolution of pungency in Capsicum species.</title>
        <authorList>
            <person name="Kim S."/>
            <person name="Park M."/>
            <person name="Yeom S.I."/>
            <person name="Kim Y.M."/>
            <person name="Lee J.M."/>
            <person name="Lee H.A."/>
            <person name="Seo E."/>
            <person name="Choi J."/>
            <person name="Cheong K."/>
            <person name="Kim K.T."/>
            <person name="Jung K."/>
            <person name="Lee G.W."/>
            <person name="Oh S.K."/>
            <person name="Bae C."/>
            <person name="Kim S.B."/>
            <person name="Lee H.Y."/>
            <person name="Kim S.Y."/>
            <person name="Kim M.S."/>
            <person name="Kang B.C."/>
            <person name="Jo Y.D."/>
            <person name="Yang H.B."/>
            <person name="Jeong H.J."/>
            <person name="Kang W.H."/>
            <person name="Kwon J.K."/>
            <person name="Shin C."/>
            <person name="Lim J.Y."/>
            <person name="Park J.H."/>
            <person name="Huh J.H."/>
            <person name="Kim J.S."/>
            <person name="Kim B.D."/>
            <person name="Cohen O."/>
            <person name="Paran I."/>
            <person name="Suh M.C."/>
            <person name="Lee S.B."/>
            <person name="Kim Y.K."/>
            <person name="Shin Y."/>
            <person name="Noh S.J."/>
            <person name="Park J."/>
            <person name="Seo Y.S."/>
            <person name="Kwon S.Y."/>
            <person name="Kim H.A."/>
            <person name="Park J.M."/>
            <person name="Kim H.J."/>
            <person name="Choi S.B."/>
            <person name="Bosland P.W."/>
            <person name="Reeves G."/>
            <person name="Jo S.H."/>
            <person name="Lee B.W."/>
            <person name="Cho H.T."/>
            <person name="Choi H.S."/>
            <person name="Lee M.S."/>
            <person name="Yu Y."/>
            <person name="Do Choi Y."/>
            <person name="Park B.S."/>
            <person name="van Deynze A."/>
            <person name="Ashrafi H."/>
            <person name="Hill T."/>
            <person name="Kim W.T."/>
            <person name="Pai H.S."/>
            <person name="Ahn H.K."/>
            <person name="Yeam I."/>
            <person name="Giovannoni J.J."/>
            <person name="Rose J.K."/>
            <person name="Sorensen I."/>
            <person name="Lee S.J."/>
            <person name="Kim R.W."/>
            <person name="Choi I.Y."/>
            <person name="Choi B.S."/>
            <person name="Lim J.S."/>
            <person name="Lee Y.H."/>
            <person name="Choi D."/>
        </authorList>
    </citation>
    <scope>NUCLEOTIDE SEQUENCE [LARGE SCALE GENOMIC DNA]</scope>
    <source>
        <strain evidence="3">cv. CM334</strain>
    </source>
</reference>
<accession>A0A2G2Y8Y4</accession>
<gene>
    <name evidence="2" type="ORF">T459_30436</name>
</gene>
<evidence type="ECO:0000313" key="3">
    <source>
        <dbReference type="Proteomes" id="UP000222542"/>
    </source>
</evidence>
<dbReference type="InterPro" id="IPR050187">
    <property type="entry name" value="Lipid_Phosphate_FormReg"/>
</dbReference>
<dbReference type="GO" id="GO:0046512">
    <property type="term" value="P:sphingosine biosynthetic process"/>
    <property type="evidence" value="ECO:0000318"/>
    <property type="project" value="GO_Central"/>
</dbReference>
<dbReference type="InterPro" id="IPR045540">
    <property type="entry name" value="YegS/DAGK_C"/>
</dbReference>
<keyword evidence="3" id="KW-1185">Reference proteome</keyword>
<sequence>MEKDQTILENLKHGLEIPILHFDAMQSYRVAPLEMDNSFWIMFSDGYLDVFVMKDCPKLSLSMLMSSVSKGDGYLDVVVMKDCPKLSLAMLMSSMNKGGHVRSPHILYLKVKAFVLEPGPLADDPNKEGIIDVDGEVLARDGRNIKEWGKRSTWQRKESSICQGQSLGCRAS</sequence>
<proteinExistence type="predicted"/>
<comment type="caution">
    <text evidence="2">The sequence shown here is derived from an EMBL/GenBank/DDBJ whole genome shotgun (WGS) entry which is preliminary data.</text>
</comment>
<dbReference type="STRING" id="4072.A0A2G2Y8Y4"/>
<dbReference type="GO" id="GO:0005737">
    <property type="term" value="C:cytoplasm"/>
    <property type="evidence" value="ECO:0000318"/>
    <property type="project" value="GO_Central"/>
</dbReference>
<dbReference type="SUPFAM" id="SSF111331">
    <property type="entry name" value="NAD kinase/diacylglycerol kinase-like"/>
    <property type="match status" value="1"/>
</dbReference>
<protein>
    <recommendedName>
        <fullName evidence="1">YegS/DAGK C-terminal domain-containing protein</fullName>
    </recommendedName>
</protein>
<dbReference type="GO" id="GO:0001727">
    <property type="term" value="F:lipid kinase activity"/>
    <property type="evidence" value="ECO:0000318"/>
    <property type="project" value="GO_Central"/>
</dbReference>
<dbReference type="Proteomes" id="UP000222542">
    <property type="component" value="Unassembled WGS sequence"/>
</dbReference>
<dbReference type="InterPro" id="IPR016064">
    <property type="entry name" value="NAD/diacylglycerol_kinase_sf"/>
</dbReference>
<dbReference type="Pfam" id="PF19279">
    <property type="entry name" value="YegS_C"/>
    <property type="match status" value="1"/>
</dbReference>
<dbReference type="PANTHER" id="PTHR12358">
    <property type="entry name" value="SPHINGOSINE KINASE"/>
    <property type="match status" value="1"/>
</dbReference>
<dbReference type="AlphaFoldDB" id="A0A2G2Y8Y4"/>
<evidence type="ECO:0000313" key="2">
    <source>
        <dbReference type="EMBL" id="PHT66011.1"/>
    </source>
</evidence>
<organism evidence="2 3">
    <name type="scientific">Capsicum annuum</name>
    <name type="common">Capsicum pepper</name>
    <dbReference type="NCBI Taxonomy" id="4072"/>
    <lineage>
        <taxon>Eukaryota</taxon>
        <taxon>Viridiplantae</taxon>
        <taxon>Streptophyta</taxon>
        <taxon>Embryophyta</taxon>
        <taxon>Tracheophyta</taxon>
        <taxon>Spermatophyta</taxon>
        <taxon>Magnoliopsida</taxon>
        <taxon>eudicotyledons</taxon>
        <taxon>Gunneridae</taxon>
        <taxon>Pentapetalae</taxon>
        <taxon>asterids</taxon>
        <taxon>lamiids</taxon>
        <taxon>Solanales</taxon>
        <taxon>Solanaceae</taxon>
        <taxon>Solanoideae</taxon>
        <taxon>Capsiceae</taxon>
        <taxon>Capsicum</taxon>
    </lineage>
</organism>
<feature type="domain" description="YegS/DAGK C-terminal" evidence="1">
    <location>
        <begin position="71"/>
        <end position="140"/>
    </location>
</feature>
<dbReference type="EMBL" id="AYRZ02000012">
    <property type="protein sequence ID" value="PHT66011.1"/>
    <property type="molecule type" value="Genomic_DNA"/>
</dbReference>
<dbReference type="PANTHER" id="PTHR12358:SF102">
    <property type="entry name" value="SPHINGOSINE KINASE 1-LIKE ISOFORM X1"/>
    <property type="match status" value="1"/>
</dbReference>
<evidence type="ECO:0000259" key="1">
    <source>
        <dbReference type="Pfam" id="PF19279"/>
    </source>
</evidence>